<feature type="chain" id="PRO_5005803171" evidence="2">
    <location>
        <begin position="22"/>
        <end position="158"/>
    </location>
</feature>
<dbReference type="KEGG" id="des:DSOUD_3470"/>
<accession>A0A0M5INY3</accession>
<name>A0A0M5INY3_9BACT</name>
<feature type="signal peptide" evidence="2">
    <location>
        <begin position="1"/>
        <end position="21"/>
    </location>
</feature>
<dbReference type="RefSeq" id="WP_053552125.1">
    <property type="nucleotide sequence ID" value="NZ_CP010802.1"/>
</dbReference>
<proteinExistence type="predicted"/>
<dbReference type="STRING" id="1603606.DSOUD_3470"/>
<dbReference type="EMBL" id="CP010802">
    <property type="protein sequence ID" value="ALC18186.1"/>
    <property type="molecule type" value="Genomic_DNA"/>
</dbReference>
<reference evidence="3 4" key="1">
    <citation type="submission" date="2015-07" db="EMBL/GenBank/DDBJ databases">
        <title>Isolation and Genomic Characterization of a Novel Halophilic Metal-Reducing Deltaproteobacterium from the Deep Subsurface.</title>
        <authorList>
            <person name="Badalamenti J.P."/>
            <person name="Summers Z.M."/>
            <person name="Gralnick J.A."/>
            <person name="Bond D.R."/>
        </authorList>
    </citation>
    <scope>NUCLEOTIDE SEQUENCE [LARGE SCALE GENOMIC DNA]</scope>
    <source>
        <strain evidence="3 4">WTL</strain>
    </source>
</reference>
<protein>
    <submittedName>
        <fullName evidence="3">Uncharacterized protein</fullName>
    </submittedName>
</protein>
<evidence type="ECO:0000313" key="3">
    <source>
        <dbReference type="EMBL" id="ALC18186.1"/>
    </source>
</evidence>
<sequence length="158" mass="18082">MKKTLLIALALLFLTPLAGFASGVNVNVNLDLGRADHVPLVIEEPPLFLVPPSLGFRVAVGVPYEMVMLDGSYFLFHAGNWHRGHDYDGPWVVVAPDHLPPGLRKHRHERILQHRDEEYHRYQQDKSRYHGKSFHPEKKEKHHGNKGKKEKGNKGHHD</sequence>
<evidence type="ECO:0000256" key="2">
    <source>
        <dbReference type="SAM" id="SignalP"/>
    </source>
</evidence>
<keyword evidence="2" id="KW-0732">Signal</keyword>
<feature type="compositionally biased region" description="Basic and acidic residues" evidence="1">
    <location>
        <begin position="114"/>
        <end position="139"/>
    </location>
</feature>
<dbReference type="PATRIC" id="fig|1603606.3.peg.3730"/>
<gene>
    <name evidence="3" type="ORF">DSOUD_3470</name>
</gene>
<evidence type="ECO:0000256" key="1">
    <source>
        <dbReference type="SAM" id="MobiDB-lite"/>
    </source>
</evidence>
<dbReference type="OrthoDB" id="5396420at2"/>
<feature type="region of interest" description="Disordered" evidence="1">
    <location>
        <begin position="114"/>
        <end position="158"/>
    </location>
</feature>
<evidence type="ECO:0000313" key="4">
    <source>
        <dbReference type="Proteomes" id="UP000057158"/>
    </source>
</evidence>
<organism evidence="3 4">
    <name type="scientific">Desulfuromonas soudanensis</name>
    <dbReference type="NCBI Taxonomy" id="1603606"/>
    <lineage>
        <taxon>Bacteria</taxon>
        <taxon>Pseudomonadati</taxon>
        <taxon>Thermodesulfobacteriota</taxon>
        <taxon>Desulfuromonadia</taxon>
        <taxon>Desulfuromonadales</taxon>
        <taxon>Desulfuromonadaceae</taxon>
        <taxon>Desulfuromonas</taxon>
    </lineage>
</organism>
<dbReference type="Proteomes" id="UP000057158">
    <property type="component" value="Chromosome"/>
</dbReference>
<feature type="compositionally biased region" description="Basic residues" evidence="1">
    <location>
        <begin position="140"/>
        <end position="149"/>
    </location>
</feature>
<keyword evidence="4" id="KW-1185">Reference proteome</keyword>
<dbReference type="AlphaFoldDB" id="A0A0M5INY3"/>